<protein>
    <submittedName>
        <fullName evidence="3">Rhodanese-like domain-containing protein</fullName>
    </submittedName>
</protein>
<comment type="caution">
    <text evidence="3">The sequence shown here is derived from an EMBL/GenBank/DDBJ whole genome shotgun (WGS) entry which is preliminary data.</text>
</comment>
<dbReference type="SUPFAM" id="SSF52821">
    <property type="entry name" value="Rhodanese/Cell cycle control phosphatase"/>
    <property type="match status" value="1"/>
</dbReference>
<dbReference type="PROSITE" id="PS00380">
    <property type="entry name" value="RHODANESE_1"/>
    <property type="match status" value="1"/>
</dbReference>
<proteinExistence type="predicted"/>
<gene>
    <name evidence="3" type="ORF">DRW07_00190</name>
</gene>
<dbReference type="PANTHER" id="PTHR45431:SF3">
    <property type="entry name" value="RHODANESE-LIKE DOMAIN-CONTAINING PROTEIN 15, CHLOROPLASTIC"/>
    <property type="match status" value="1"/>
</dbReference>
<dbReference type="EMBL" id="RPOK01000001">
    <property type="protein sequence ID" value="RPJ67867.1"/>
    <property type="molecule type" value="Genomic_DNA"/>
</dbReference>
<feature type="signal peptide" evidence="1">
    <location>
        <begin position="1"/>
        <end position="18"/>
    </location>
</feature>
<dbReference type="InterPro" id="IPR036873">
    <property type="entry name" value="Rhodanese-like_dom_sf"/>
</dbReference>
<dbReference type="InterPro" id="IPR052367">
    <property type="entry name" value="Thiosulfate_ST/Rhodanese-like"/>
</dbReference>
<dbReference type="InterPro" id="IPR001763">
    <property type="entry name" value="Rhodanese-like_dom"/>
</dbReference>
<organism evidence="3 4">
    <name type="scientific">Alteromonas sediminis</name>
    <dbReference type="NCBI Taxonomy" id="2259342"/>
    <lineage>
        <taxon>Bacteria</taxon>
        <taxon>Pseudomonadati</taxon>
        <taxon>Pseudomonadota</taxon>
        <taxon>Gammaproteobacteria</taxon>
        <taxon>Alteromonadales</taxon>
        <taxon>Alteromonadaceae</taxon>
        <taxon>Alteromonas/Salinimonas group</taxon>
        <taxon>Alteromonas</taxon>
    </lineage>
</organism>
<evidence type="ECO:0000313" key="4">
    <source>
        <dbReference type="Proteomes" id="UP000275281"/>
    </source>
</evidence>
<dbReference type="InterPro" id="IPR001307">
    <property type="entry name" value="Thiosulphate_STrfase_CS"/>
</dbReference>
<dbReference type="AlphaFoldDB" id="A0A3N5Y237"/>
<dbReference type="Gene3D" id="3.40.250.10">
    <property type="entry name" value="Rhodanese-like domain"/>
    <property type="match status" value="1"/>
</dbReference>
<name>A0A3N5Y237_9ALTE</name>
<accession>A0A3N5Y237</accession>
<keyword evidence="1" id="KW-0732">Signal</keyword>
<evidence type="ECO:0000313" key="3">
    <source>
        <dbReference type="EMBL" id="RPJ67867.1"/>
    </source>
</evidence>
<evidence type="ECO:0000256" key="1">
    <source>
        <dbReference type="SAM" id="SignalP"/>
    </source>
</evidence>
<feature type="domain" description="Rhodanese" evidence="2">
    <location>
        <begin position="36"/>
        <end position="126"/>
    </location>
</feature>
<dbReference type="CDD" id="cd00158">
    <property type="entry name" value="RHOD"/>
    <property type="match status" value="1"/>
</dbReference>
<dbReference type="RefSeq" id="WP_124025870.1">
    <property type="nucleotide sequence ID" value="NZ_JBHRSN010000005.1"/>
</dbReference>
<dbReference type="PROSITE" id="PS50206">
    <property type="entry name" value="RHODANESE_3"/>
    <property type="match status" value="1"/>
</dbReference>
<dbReference type="OrthoDB" id="9814704at2"/>
<sequence length="127" mass="14020">MKKFFLVLLLSLPMQLWAETQTISVQEVHQALISEQGIKGTLVDVRTPEEFAAGHIPGAINIPHKDIEAHLATLSPLEKEGLILFCRSGKRAGYAIEKLKDAGMSNLTHMEGDMKAWFAAELPIETP</sequence>
<keyword evidence="4" id="KW-1185">Reference proteome</keyword>
<reference evidence="3 4" key="1">
    <citation type="submission" date="2018-11" db="EMBL/GenBank/DDBJ databases">
        <authorList>
            <person name="Ye M.-Q."/>
            <person name="Du Z.-J."/>
        </authorList>
    </citation>
    <scope>NUCLEOTIDE SEQUENCE [LARGE SCALE GENOMIC DNA]</scope>
    <source>
        <strain evidence="3 4">U0105</strain>
    </source>
</reference>
<dbReference type="PANTHER" id="PTHR45431">
    <property type="entry name" value="RHODANESE-LIKE DOMAIN-CONTAINING PROTEIN 15, CHLOROPLASTIC"/>
    <property type="match status" value="1"/>
</dbReference>
<dbReference type="Proteomes" id="UP000275281">
    <property type="component" value="Unassembled WGS sequence"/>
</dbReference>
<evidence type="ECO:0000259" key="2">
    <source>
        <dbReference type="PROSITE" id="PS50206"/>
    </source>
</evidence>
<dbReference type="SMART" id="SM00450">
    <property type="entry name" value="RHOD"/>
    <property type="match status" value="1"/>
</dbReference>
<dbReference type="GO" id="GO:0004792">
    <property type="term" value="F:thiosulfate-cyanide sulfurtransferase activity"/>
    <property type="evidence" value="ECO:0007669"/>
    <property type="project" value="InterPro"/>
</dbReference>
<dbReference type="Pfam" id="PF00581">
    <property type="entry name" value="Rhodanese"/>
    <property type="match status" value="1"/>
</dbReference>
<feature type="chain" id="PRO_5017950098" evidence="1">
    <location>
        <begin position="19"/>
        <end position="127"/>
    </location>
</feature>